<organism evidence="1 2">
    <name type="scientific">Lophium mytilinum</name>
    <dbReference type="NCBI Taxonomy" id="390894"/>
    <lineage>
        <taxon>Eukaryota</taxon>
        <taxon>Fungi</taxon>
        <taxon>Dikarya</taxon>
        <taxon>Ascomycota</taxon>
        <taxon>Pezizomycotina</taxon>
        <taxon>Dothideomycetes</taxon>
        <taxon>Pleosporomycetidae</taxon>
        <taxon>Mytilinidiales</taxon>
        <taxon>Mytilinidiaceae</taxon>
        <taxon>Lophium</taxon>
    </lineage>
</organism>
<name>A0A6A6QIB1_9PEZI</name>
<evidence type="ECO:0000313" key="1">
    <source>
        <dbReference type="EMBL" id="KAF2492155.1"/>
    </source>
</evidence>
<accession>A0A6A6QIB1</accession>
<proteinExistence type="predicted"/>
<protein>
    <submittedName>
        <fullName evidence="1">Uncharacterized protein</fullName>
    </submittedName>
</protein>
<keyword evidence="2" id="KW-1185">Reference proteome</keyword>
<gene>
    <name evidence="1" type="ORF">BU16DRAFT_593503</name>
</gene>
<evidence type="ECO:0000313" key="2">
    <source>
        <dbReference type="Proteomes" id="UP000799750"/>
    </source>
</evidence>
<dbReference type="AlphaFoldDB" id="A0A6A6QIB1"/>
<reference evidence="1" key="1">
    <citation type="journal article" date="2020" name="Stud. Mycol.">
        <title>101 Dothideomycetes genomes: a test case for predicting lifestyles and emergence of pathogens.</title>
        <authorList>
            <person name="Haridas S."/>
            <person name="Albert R."/>
            <person name="Binder M."/>
            <person name="Bloem J."/>
            <person name="Labutti K."/>
            <person name="Salamov A."/>
            <person name="Andreopoulos B."/>
            <person name="Baker S."/>
            <person name="Barry K."/>
            <person name="Bills G."/>
            <person name="Bluhm B."/>
            <person name="Cannon C."/>
            <person name="Castanera R."/>
            <person name="Culley D."/>
            <person name="Daum C."/>
            <person name="Ezra D."/>
            <person name="Gonzalez J."/>
            <person name="Henrissat B."/>
            <person name="Kuo A."/>
            <person name="Liang C."/>
            <person name="Lipzen A."/>
            <person name="Lutzoni F."/>
            <person name="Magnuson J."/>
            <person name="Mondo S."/>
            <person name="Nolan M."/>
            <person name="Ohm R."/>
            <person name="Pangilinan J."/>
            <person name="Park H.-J."/>
            <person name="Ramirez L."/>
            <person name="Alfaro M."/>
            <person name="Sun H."/>
            <person name="Tritt A."/>
            <person name="Yoshinaga Y."/>
            <person name="Zwiers L.-H."/>
            <person name="Turgeon B."/>
            <person name="Goodwin S."/>
            <person name="Spatafora J."/>
            <person name="Crous P."/>
            <person name="Grigoriev I."/>
        </authorList>
    </citation>
    <scope>NUCLEOTIDE SEQUENCE</scope>
    <source>
        <strain evidence="1">CBS 269.34</strain>
    </source>
</reference>
<dbReference type="EMBL" id="MU004194">
    <property type="protein sequence ID" value="KAF2492155.1"/>
    <property type="molecule type" value="Genomic_DNA"/>
</dbReference>
<sequence>MMRRTAALVTYHNNRSGCEQAQTVARWAAVKEEMERSGTLWCDYCHKTDHTAANYFGTRPELLQGFKDRQPAQAVGQEREAVDHRLRDANNAISITMPATTIISLVRSAVRSIKTETETGVHTQTESETETTMRIETETETTTRIETETEPTTRIDPDVTDIIRTRSVCEWTGYVTYPASVRACSSSSIMRVLI</sequence>
<dbReference type="Proteomes" id="UP000799750">
    <property type="component" value="Unassembled WGS sequence"/>
</dbReference>